<dbReference type="InParanoid" id="A0A3M0C0D8"/>
<dbReference type="InterPro" id="IPR006869">
    <property type="entry name" value="DUF547"/>
</dbReference>
<evidence type="ECO:0000313" key="5">
    <source>
        <dbReference type="Proteomes" id="UP000271227"/>
    </source>
</evidence>
<dbReference type="Pfam" id="PF04784">
    <property type="entry name" value="DUF547"/>
    <property type="match status" value="1"/>
</dbReference>
<evidence type="ECO:0000256" key="1">
    <source>
        <dbReference type="SAM" id="MobiDB-lite"/>
    </source>
</evidence>
<feature type="compositionally biased region" description="Basic and acidic residues" evidence="1">
    <location>
        <begin position="358"/>
        <end position="368"/>
    </location>
</feature>
<keyword evidence="5" id="KW-1185">Reference proteome</keyword>
<proteinExistence type="predicted"/>
<dbReference type="OrthoDB" id="526867at2"/>
<dbReference type="EMBL" id="REFR01000014">
    <property type="protein sequence ID" value="RMB02762.1"/>
    <property type="molecule type" value="Genomic_DNA"/>
</dbReference>
<accession>A0A3M0C0D8</accession>
<feature type="region of interest" description="Disordered" evidence="1">
    <location>
        <begin position="358"/>
        <end position="403"/>
    </location>
</feature>
<dbReference type="AlphaFoldDB" id="A0A3M0C0D8"/>
<name>A0A3M0C0D8_9PROT</name>
<dbReference type="RefSeq" id="WP_121939762.1">
    <property type="nucleotide sequence ID" value="NZ_REFR01000014.1"/>
</dbReference>
<gene>
    <name evidence="4" type="ORF">BXY39_3114</name>
</gene>
<reference evidence="4 5" key="1">
    <citation type="submission" date="2018-10" db="EMBL/GenBank/DDBJ databases">
        <title>Genomic Encyclopedia of Archaeal and Bacterial Type Strains, Phase II (KMG-II): from individual species to whole genera.</title>
        <authorList>
            <person name="Goeker M."/>
        </authorList>
    </citation>
    <scope>NUCLEOTIDE SEQUENCE [LARGE SCALE GENOMIC DNA]</scope>
    <source>
        <strain evidence="4 5">DSM 25217</strain>
    </source>
</reference>
<feature type="compositionally biased region" description="Acidic residues" evidence="1">
    <location>
        <begin position="369"/>
        <end position="378"/>
    </location>
</feature>
<evidence type="ECO:0000313" key="4">
    <source>
        <dbReference type="EMBL" id="RMB02762.1"/>
    </source>
</evidence>
<feature type="signal peptide" evidence="2">
    <location>
        <begin position="1"/>
        <end position="32"/>
    </location>
</feature>
<dbReference type="Proteomes" id="UP000271227">
    <property type="component" value="Unassembled WGS sequence"/>
</dbReference>
<evidence type="ECO:0000259" key="3">
    <source>
        <dbReference type="Pfam" id="PF04784"/>
    </source>
</evidence>
<evidence type="ECO:0000256" key="2">
    <source>
        <dbReference type="SAM" id="SignalP"/>
    </source>
</evidence>
<keyword evidence="2" id="KW-0732">Signal</keyword>
<feature type="compositionally biased region" description="Basic and acidic residues" evidence="1">
    <location>
        <begin position="379"/>
        <end position="403"/>
    </location>
</feature>
<feature type="chain" id="PRO_5018001304" evidence="2">
    <location>
        <begin position="33"/>
        <end position="403"/>
    </location>
</feature>
<comment type="caution">
    <text evidence="4">The sequence shown here is derived from an EMBL/GenBank/DDBJ whole genome shotgun (WGS) entry which is preliminary data.</text>
</comment>
<organism evidence="4 5">
    <name type="scientific">Eilatimonas milleporae</name>
    <dbReference type="NCBI Taxonomy" id="911205"/>
    <lineage>
        <taxon>Bacteria</taxon>
        <taxon>Pseudomonadati</taxon>
        <taxon>Pseudomonadota</taxon>
        <taxon>Alphaproteobacteria</taxon>
        <taxon>Kordiimonadales</taxon>
        <taxon>Kordiimonadaceae</taxon>
        <taxon>Eilatimonas</taxon>
    </lineage>
</organism>
<feature type="domain" description="DUF547" evidence="3">
    <location>
        <begin position="132"/>
        <end position="237"/>
    </location>
</feature>
<sequence length="403" mass="45896">MPKGPTARTDMTKTPWQKALGALTAALTTALAATLLVAAAARANDDDPLIVDYRYIDEIFESVVLVTGQSDRQVARPAPPPTGSRISRGPASITRLEANRVFYHHMDDDDQRYVGQMLEDLAILGEPEDYDRMLADEQLAFWLNLRNLMVYEAVVTRYPISKLNKFHSTAWSKPRLTIAGKPVSIESIEDYIVTRWPDPRVLYGLFQGEIGGPNLRPKSFYGETVWNDLEDNAFEFVNSLRGIAFWGSTAKVSSLYYRFASLFPDFERDLRHHIRSFARRDVKNGLVRTRQFLPSRYDWNIADIYNGRPYSNTSYSGQTIRLRFGGMEDVRNTLPTYASLFLEEIGLRNLRRDSRVSIERIDDGKSAPDDEEDDADKDDDAKKGDEKPDDKKQETEKPDDPAH</sequence>
<protein>
    <submittedName>
        <fullName evidence="4">Uncharacterized protein DUF547</fullName>
    </submittedName>
</protein>